<comment type="caution">
    <text evidence="7">The sequence shown here is derived from an EMBL/GenBank/DDBJ whole genome shotgun (WGS) entry which is preliminary data.</text>
</comment>
<feature type="region of interest" description="Disordered" evidence="6">
    <location>
        <begin position="234"/>
        <end position="315"/>
    </location>
</feature>
<dbReference type="GO" id="GO:0005730">
    <property type="term" value="C:nucleolus"/>
    <property type="evidence" value="ECO:0007669"/>
    <property type="project" value="UniProtKB-SubCell"/>
</dbReference>
<comment type="function">
    <text evidence="5">May play a role in ribosome biogenesis.</text>
</comment>
<evidence type="ECO:0000256" key="1">
    <source>
        <dbReference type="ARBA" id="ARBA00008838"/>
    </source>
</evidence>
<dbReference type="PANTHER" id="PTHR14211:SF7">
    <property type="entry name" value="RIBOSOME BIOGENESIS PROTEIN NOP53"/>
    <property type="match status" value="1"/>
</dbReference>
<evidence type="ECO:0000256" key="3">
    <source>
        <dbReference type="ARBA" id="ARBA00022517"/>
    </source>
</evidence>
<organism evidence="7 8">
    <name type="scientific">Linderina pennispora</name>
    <dbReference type="NCBI Taxonomy" id="61395"/>
    <lineage>
        <taxon>Eukaryota</taxon>
        <taxon>Fungi</taxon>
        <taxon>Fungi incertae sedis</taxon>
        <taxon>Zoopagomycota</taxon>
        <taxon>Kickxellomycotina</taxon>
        <taxon>Kickxellomycetes</taxon>
        <taxon>Kickxellales</taxon>
        <taxon>Kickxellaceae</taxon>
        <taxon>Linderina</taxon>
    </lineage>
</organism>
<feature type="region of interest" description="Disordered" evidence="6">
    <location>
        <begin position="1"/>
        <end position="22"/>
    </location>
</feature>
<name>A0A1Y1W9K1_9FUNG</name>
<evidence type="ECO:0000313" key="7">
    <source>
        <dbReference type="EMBL" id="ORX70122.1"/>
    </source>
</evidence>
<feature type="compositionally biased region" description="Basic and acidic residues" evidence="6">
    <location>
        <begin position="298"/>
        <end position="310"/>
    </location>
</feature>
<dbReference type="AlphaFoldDB" id="A0A1Y1W9K1"/>
<sequence length="433" mass="49533">MSTVATKKVQGGRKGKRSWRKNIDLGDVEQGLEELREEEREGGSAVQDRQDTDLFVVDIAGDAKTKRKMQEKKLKMDEILGRRSSVPVPVLGKKLSEERRKRHAMRDLKQQLKKAAGFVDGRKTRTEKIALQKTGKYDIWDEAPKGDNKVKSLESRKRLKHLSELPAVVVAHPGASYRPDKKTHGELVAKAGRDELLKHRVVEKHKEAGNIRSVSVMDSILERAEIIAQDLQAQEEEKRKAEAEAEAEGVSADDSGSDLSDSDEESAPELIEQSESEEEDEDAKTTSKDPKRKTRATRNRERRESQKRVEQAVAKRLKEEARQLAIAKKLHKRTDKQVEEAEKVAELKRKKAQEKALKPRKKIGKYRVPDLPEAVKLVEELPGSLRDLKPESNAFTESYNSLLRRNMTEPRKRVDQKKAKYKLTEKWSYKDWQ</sequence>
<keyword evidence="3 5" id="KW-0690">Ribosome biogenesis</keyword>
<dbReference type="PANTHER" id="PTHR14211">
    <property type="entry name" value="GLIOMA SUPPRESSOR CANDIDATE REGION GENE 2"/>
    <property type="match status" value="1"/>
</dbReference>
<gene>
    <name evidence="7" type="ORF">DL89DRAFT_267343</name>
</gene>
<reference evidence="7 8" key="1">
    <citation type="submission" date="2016-07" db="EMBL/GenBank/DDBJ databases">
        <title>Pervasive Adenine N6-methylation of Active Genes in Fungi.</title>
        <authorList>
            <consortium name="DOE Joint Genome Institute"/>
            <person name="Mondo S.J."/>
            <person name="Dannebaum R.O."/>
            <person name="Kuo R.C."/>
            <person name="Labutti K."/>
            <person name="Haridas S."/>
            <person name="Kuo A."/>
            <person name="Salamov A."/>
            <person name="Ahrendt S.R."/>
            <person name="Lipzen A."/>
            <person name="Sullivan W."/>
            <person name="Andreopoulos W.B."/>
            <person name="Clum A."/>
            <person name="Lindquist E."/>
            <person name="Daum C."/>
            <person name="Ramamoorthy G.K."/>
            <person name="Gryganskyi A."/>
            <person name="Culley D."/>
            <person name="Magnuson J.K."/>
            <person name="James T.Y."/>
            <person name="O'Malley M.A."/>
            <person name="Stajich J.E."/>
            <person name="Spatafora J.W."/>
            <person name="Visel A."/>
            <person name="Grigoriev I.V."/>
        </authorList>
    </citation>
    <scope>NUCLEOTIDE SEQUENCE [LARGE SCALE GENOMIC DNA]</scope>
    <source>
        <strain evidence="7 8">ATCC 12442</strain>
    </source>
</reference>
<dbReference type="Proteomes" id="UP000193922">
    <property type="component" value="Unassembled WGS sequence"/>
</dbReference>
<dbReference type="STRING" id="61395.A0A1Y1W9K1"/>
<protein>
    <recommendedName>
        <fullName evidence="2 5">Ribosome biogenesis protein NOP53</fullName>
    </recommendedName>
</protein>
<evidence type="ECO:0000256" key="4">
    <source>
        <dbReference type="ARBA" id="ARBA00023242"/>
    </source>
</evidence>
<dbReference type="Pfam" id="PF07767">
    <property type="entry name" value="Nop53"/>
    <property type="match status" value="1"/>
</dbReference>
<comment type="similarity">
    <text evidence="1 5">Belongs to the NOP53 family.</text>
</comment>
<dbReference type="RefSeq" id="XP_040743760.1">
    <property type="nucleotide sequence ID" value="XM_040887460.1"/>
</dbReference>
<accession>A0A1Y1W9K1</accession>
<dbReference type="GO" id="GO:0005654">
    <property type="term" value="C:nucleoplasm"/>
    <property type="evidence" value="ECO:0007669"/>
    <property type="project" value="UniProtKB-SubCell"/>
</dbReference>
<dbReference type="GO" id="GO:0008097">
    <property type="term" value="F:5S rRNA binding"/>
    <property type="evidence" value="ECO:0007669"/>
    <property type="project" value="TreeGrafter"/>
</dbReference>
<dbReference type="GO" id="GO:0000027">
    <property type="term" value="P:ribosomal large subunit assembly"/>
    <property type="evidence" value="ECO:0007669"/>
    <property type="project" value="UniProtKB-UniRule"/>
</dbReference>
<comment type="subcellular location">
    <subcellularLocation>
        <location evidence="5">Nucleus</location>
        <location evidence="5">Nucleolus</location>
    </subcellularLocation>
    <subcellularLocation>
        <location evidence="5">Nucleus</location>
        <location evidence="5">Nucleoplasm</location>
    </subcellularLocation>
</comment>
<evidence type="ECO:0000313" key="8">
    <source>
        <dbReference type="Proteomes" id="UP000193922"/>
    </source>
</evidence>
<dbReference type="EMBL" id="MCFD01000006">
    <property type="protein sequence ID" value="ORX70122.1"/>
    <property type="molecule type" value="Genomic_DNA"/>
</dbReference>
<evidence type="ECO:0000256" key="6">
    <source>
        <dbReference type="SAM" id="MobiDB-lite"/>
    </source>
</evidence>
<keyword evidence="4 5" id="KW-0539">Nucleus</keyword>
<dbReference type="GO" id="GO:0006364">
    <property type="term" value="P:rRNA processing"/>
    <property type="evidence" value="ECO:0007669"/>
    <property type="project" value="TreeGrafter"/>
</dbReference>
<dbReference type="GeneID" id="63804108"/>
<dbReference type="OrthoDB" id="5072at2759"/>
<proteinExistence type="inferred from homology"/>
<dbReference type="InterPro" id="IPR011687">
    <property type="entry name" value="Nop53/GLTSCR2"/>
</dbReference>
<dbReference type="PIRSF" id="PIRSF017302">
    <property type="entry name" value="Gltscr2"/>
    <property type="match status" value="1"/>
</dbReference>
<feature type="compositionally biased region" description="Basic residues" evidence="6">
    <location>
        <begin position="10"/>
        <end position="20"/>
    </location>
</feature>
<evidence type="ECO:0000256" key="2">
    <source>
        <dbReference type="ARBA" id="ARBA00018339"/>
    </source>
</evidence>
<feature type="compositionally biased region" description="Acidic residues" evidence="6">
    <location>
        <begin position="260"/>
        <end position="282"/>
    </location>
</feature>
<keyword evidence="8" id="KW-1185">Reference proteome</keyword>
<evidence type="ECO:0000256" key="5">
    <source>
        <dbReference type="PIRNR" id="PIRNR017302"/>
    </source>
</evidence>